<organism evidence="2 3">
    <name type="scientific">Psychrobacillus vulpis</name>
    <dbReference type="NCBI Taxonomy" id="2325572"/>
    <lineage>
        <taxon>Bacteria</taxon>
        <taxon>Bacillati</taxon>
        <taxon>Bacillota</taxon>
        <taxon>Bacilli</taxon>
        <taxon>Bacillales</taxon>
        <taxon>Bacillaceae</taxon>
        <taxon>Psychrobacillus</taxon>
    </lineage>
</organism>
<feature type="signal peptide" evidence="1">
    <location>
        <begin position="1"/>
        <end position="24"/>
    </location>
</feature>
<protein>
    <recommendedName>
        <fullName evidence="4">DUF3221 domain-containing protein</fullName>
    </recommendedName>
</protein>
<comment type="caution">
    <text evidence="2">The sequence shown here is derived from an EMBL/GenBank/DDBJ whole genome shotgun (WGS) entry which is preliminary data.</text>
</comment>
<keyword evidence="3" id="KW-1185">Reference proteome</keyword>
<keyword evidence="1" id="KW-0732">Signal</keyword>
<dbReference type="EMBL" id="VDGI01000034">
    <property type="protein sequence ID" value="TQR16465.1"/>
    <property type="molecule type" value="Genomic_DNA"/>
</dbReference>
<feature type="chain" id="PRO_5022221021" description="DUF3221 domain-containing protein" evidence="1">
    <location>
        <begin position="25"/>
        <end position="146"/>
    </location>
</feature>
<dbReference type="AlphaFoldDB" id="A0A544TG46"/>
<gene>
    <name evidence="2" type="ORF">FG384_18750</name>
</gene>
<dbReference type="RefSeq" id="WP_142644213.1">
    <property type="nucleotide sequence ID" value="NZ_VDGI01000034.1"/>
</dbReference>
<name>A0A544TG46_9BACI</name>
<dbReference type="OrthoDB" id="2452352at2"/>
<dbReference type="Proteomes" id="UP000316626">
    <property type="component" value="Unassembled WGS sequence"/>
</dbReference>
<accession>A0A544TG46</accession>
<evidence type="ECO:0000313" key="2">
    <source>
        <dbReference type="EMBL" id="TQR16465.1"/>
    </source>
</evidence>
<evidence type="ECO:0000313" key="3">
    <source>
        <dbReference type="Proteomes" id="UP000316626"/>
    </source>
</evidence>
<proteinExistence type="predicted"/>
<evidence type="ECO:0008006" key="4">
    <source>
        <dbReference type="Google" id="ProtNLM"/>
    </source>
</evidence>
<evidence type="ECO:0000256" key="1">
    <source>
        <dbReference type="SAM" id="SignalP"/>
    </source>
</evidence>
<sequence>MTKVIFLMLIVINIAGCIPGPSNATNYSQAQGNVIVGNKDYSMMINDFEWKEANFQARKINESGIYDFANEFDTLAVEKDDKLKIEIEQNPSSIIVDQWNEDGTIVAVEPISNEITLPSEEGYYIYEVIAEWDEGRITYIFDINIK</sequence>
<reference evidence="2 3" key="1">
    <citation type="submission" date="2019-06" db="EMBL/GenBank/DDBJ databases">
        <title>Psychrobacillus vulpis sp. nov., a new species isolated from feces of a red fox that inhabits in The Tablas de Daimiel Natural Park, Albacete, Spain.</title>
        <authorList>
            <person name="Rodriguez M."/>
            <person name="Reina J.C."/>
            <person name="Bejar V."/>
            <person name="Llamas I."/>
        </authorList>
    </citation>
    <scope>NUCLEOTIDE SEQUENCE [LARGE SCALE GENOMIC DNA]</scope>
    <source>
        <strain evidence="2 3">Z8</strain>
    </source>
</reference>